<gene>
    <name evidence="2" type="ORF">G7070_12830</name>
</gene>
<feature type="chain" id="PRO_5026032593" description="Lipoprotein LpqN" evidence="1">
    <location>
        <begin position="25"/>
        <end position="202"/>
    </location>
</feature>
<evidence type="ECO:0000313" key="2">
    <source>
        <dbReference type="EMBL" id="QIK72980.1"/>
    </source>
</evidence>
<keyword evidence="3" id="KW-1185">Reference proteome</keyword>
<name>A0A6G7Y876_9ACTN</name>
<keyword evidence="1" id="KW-0732">Signal</keyword>
<evidence type="ECO:0008006" key="4">
    <source>
        <dbReference type="Google" id="ProtNLM"/>
    </source>
</evidence>
<protein>
    <recommendedName>
        <fullName evidence="4">Lipoprotein LpqN</fullName>
    </recommendedName>
</protein>
<dbReference type="PROSITE" id="PS51257">
    <property type="entry name" value="PROKAR_LIPOPROTEIN"/>
    <property type="match status" value="1"/>
</dbReference>
<sequence>MTRSRLATLILPALVGALTLGGCAAPALPGPGPALPGQPAAFVVEPGARIGLSDVGWTFQVPKGSAYIVPGMERSGEVKDGDAMPSTEWLLNAPTVLRPDGTIPAMVMISGAEDMAEPTDEHLQAVADAMGRELGTVERVQTPVGQAVLVSRPDEVAAGMRGWEVNIFDPETKMLVTMLCTAPRIEDAAVIRDLVVSTLAKG</sequence>
<feature type="signal peptide" evidence="1">
    <location>
        <begin position="1"/>
        <end position="24"/>
    </location>
</feature>
<dbReference type="AlphaFoldDB" id="A0A6G7Y876"/>
<dbReference type="RefSeq" id="WP_166234051.1">
    <property type="nucleotide sequence ID" value="NZ_CP049865.1"/>
</dbReference>
<evidence type="ECO:0000313" key="3">
    <source>
        <dbReference type="Proteomes" id="UP000501058"/>
    </source>
</evidence>
<reference evidence="2 3" key="1">
    <citation type="submission" date="2020-03" db="EMBL/GenBank/DDBJ databases">
        <title>Propioniciclava sp. nov., isolated from Hydrophilus acuminatus.</title>
        <authorList>
            <person name="Hyun D.-W."/>
            <person name="Bae J.-W."/>
        </authorList>
    </citation>
    <scope>NUCLEOTIDE SEQUENCE [LARGE SCALE GENOMIC DNA]</scope>
    <source>
        <strain evidence="2 3">HDW11</strain>
    </source>
</reference>
<dbReference type="KEGG" id="prv:G7070_12830"/>
<accession>A0A6G7Y876</accession>
<proteinExistence type="predicted"/>
<dbReference type="EMBL" id="CP049865">
    <property type="protein sequence ID" value="QIK72980.1"/>
    <property type="molecule type" value="Genomic_DNA"/>
</dbReference>
<dbReference type="Proteomes" id="UP000501058">
    <property type="component" value="Chromosome"/>
</dbReference>
<organism evidence="2 3">
    <name type="scientific">Propioniciclava coleopterorum</name>
    <dbReference type="NCBI Taxonomy" id="2714937"/>
    <lineage>
        <taxon>Bacteria</taxon>
        <taxon>Bacillati</taxon>
        <taxon>Actinomycetota</taxon>
        <taxon>Actinomycetes</taxon>
        <taxon>Propionibacteriales</taxon>
        <taxon>Propionibacteriaceae</taxon>
        <taxon>Propioniciclava</taxon>
    </lineage>
</organism>
<evidence type="ECO:0000256" key="1">
    <source>
        <dbReference type="SAM" id="SignalP"/>
    </source>
</evidence>